<protein>
    <recommendedName>
        <fullName evidence="4">F-box incomplete domain containing protein</fullName>
    </recommendedName>
</protein>
<gene>
    <name evidence="2" type="ORF">psal_cds_597</name>
</gene>
<proteinExistence type="predicted"/>
<evidence type="ECO:0000313" key="3">
    <source>
        <dbReference type="Proteomes" id="UP000204584"/>
    </source>
</evidence>
<evidence type="ECO:0008006" key="4">
    <source>
        <dbReference type="Google" id="ProtNLM"/>
    </source>
</evidence>
<evidence type="ECO:0000313" key="2">
    <source>
        <dbReference type="EMBL" id="AGO84465.1"/>
    </source>
</evidence>
<accession>S4W2Q2</accession>
<organism evidence="2 3">
    <name type="scientific">Pandoravirus salinus</name>
    <dbReference type="NCBI Taxonomy" id="1349410"/>
    <lineage>
        <taxon>Viruses</taxon>
        <taxon>Pandoravirus</taxon>
    </lineage>
</organism>
<sequence>MHEPVGVDRAREHSAALPPELRAVILCHIDTLSDLGALATAWPSALVDPMYVEVARRCRPDAVHCIAAAGAPLHVVGPLAEMWSPVDMAALLADAVRGGRLDVVQWACASAPAHADTRRASGSHNLAHQSDPLPDDTAESSGEAWTESDNGSHSADDAYCDFSCDKDCPLYVARRAKAEHKRRKKERREQSVRAAWAWRRALKRAVDVDRCDLVTCLLHHGARLASRAAANRIVRAMLVRAARFGRCRALAVLHARAKCHCPGRLGVAALQDDHVHVLDWLNNSKCSGAIKPTTGSVEQALRNGSWRTLKWIGRQVARGSRRPRPASEEAMVAAASSDFASSLAAAQKYGLGKCTRRVVVAAVTSRAHQTTEWILRTASRKSWCGPWLGDAAAACADVSAVEQLLCLPEARTIFRPESASVALDRGRIAVAALVYRAHIAPLDRGRVWAACAALECRWHERDAHGPPDRVDDDAILDAMSEGYRSVLALSLDTNVTGRLFGSVCDDNGVPTWWGPLPPCNIYV</sequence>
<dbReference type="EMBL" id="KC977571">
    <property type="protein sequence ID" value="AGO84465.1"/>
    <property type="molecule type" value="Genomic_DNA"/>
</dbReference>
<name>S4W2Q2_9VIRU</name>
<feature type="region of interest" description="Disordered" evidence="1">
    <location>
        <begin position="118"/>
        <end position="153"/>
    </location>
</feature>
<reference evidence="2 3" key="1">
    <citation type="journal article" date="2013" name="Science">
        <title>Pandoraviruses: amoeba viruses with genomes up to 2.5 Mb reaching that of parasitic eukaryotes.</title>
        <authorList>
            <person name="Philippe N."/>
            <person name="Legendre M."/>
            <person name="Doutre G."/>
            <person name="Coute Y."/>
            <person name="Poirot O."/>
            <person name="Lescot M."/>
            <person name="Arslan D."/>
            <person name="Seltzer V."/>
            <person name="Bertaux L."/>
            <person name="Bruley C."/>
            <person name="Garin J."/>
            <person name="Claverie J.M."/>
            <person name="Abergel C."/>
        </authorList>
    </citation>
    <scope>NUCLEOTIDE SEQUENCE [LARGE SCALE GENOMIC DNA]</scope>
</reference>
<dbReference type="KEGG" id="vg:16606252"/>
<keyword evidence="3" id="KW-1185">Reference proteome</keyword>
<dbReference type="RefSeq" id="YP_008437536.1">
    <property type="nucleotide sequence ID" value="NC_022098.1"/>
</dbReference>
<evidence type="ECO:0000256" key="1">
    <source>
        <dbReference type="SAM" id="MobiDB-lite"/>
    </source>
</evidence>
<dbReference type="Proteomes" id="UP000204584">
    <property type="component" value="Segment"/>
</dbReference>
<dbReference type="GeneID" id="16606252"/>